<evidence type="ECO:0000256" key="8">
    <source>
        <dbReference type="ARBA" id="ARBA00048731"/>
    </source>
</evidence>
<dbReference type="AlphaFoldDB" id="A0A933GMQ0"/>
<evidence type="ECO:0000259" key="10">
    <source>
        <dbReference type="PROSITE" id="PS51671"/>
    </source>
</evidence>
<dbReference type="FunFam" id="3.30.1330.90:FF:000003">
    <property type="entry name" value="D-3-phosphoglycerate dehydrogenase"/>
    <property type="match status" value="1"/>
</dbReference>
<dbReference type="CDD" id="cd12173">
    <property type="entry name" value="PGDH_4"/>
    <property type="match status" value="1"/>
</dbReference>
<dbReference type="SUPFAM" id="SSF143548">
    <property type="entry name" value="Serine metabolism enzymes domain"/>
    <property type="match status" value="1"/>
</dbReference>
<comment type="catalytic activity">
    <reaction evidence="7">
        <text>(R)-2-hydroxyglutarate + NAD(+) = 2-oxoglutarate + NADH + H(+)</text>
        <dbReference type="Rhea" id="RHEA:49612"/>
        <dbReference type="ChEBI" id="CHEBI:15378"/>
        <dbReference type="ChEBI" id="CHEBI:15801"/>
        <dbReference type="ChEBI" id="CHEBI:16810"/>
        <dbReference type="ChEBI" id="CHEBI:57540"/>
        <dbReference type="ChEBI" id="CHEBI:57945"/>
        <dbReference type="EC" id="1.1.1.399"/>
    </reaction>
</comment>
<dbReference type="Pfam" id="PF02826">
    <property type="entry name" value="2-Hacid_dh_C"/>
    <property type="match status" value="1"/>
</dbReference>
<evidence type="ECO:0000256" key="9">
    <source>
        <dbReference type="RuleBase" id="RU363003"/>
    </source>
</evidence>
<dbReference type="GO" id="GO:0006564">
    <property type="term" value="P:L-serine biosynthetic process"/>
    <property type="evidence" value="ECO:0007669"/>
    <property type="project" value="UniProtKB-UniRule"/>
</dbReference>
<dbReference type="InterPro" id="IPR029009">
    <property type="entry name" value="ASB_dom_sf"/>
</dbReference>
<dbReference type="Pfam" id="PF01842">
    <property type="entry name" value="ACT"/>
    <property type="match status" value="1"/>
</dbReference>
<dbReference type="InterPro" id="IPR006139">
    <property type="entry name" value="D-isomer_2_OHA_DH_cat_dom"/>
</dbReference>
<sequence length="528" mass="56986">MVKVLVSDKLSPRGIEIFKGEEGFEVDIKVGLTSQQIFDCISDYDALAVRSETKVTAQIINAAKRLKVIGRAGIGIDNVDLEAATKKGIVVMNTPGGNTITTAEHTISMMLALARKIPQANASMKNHLWEKGKFMGVEVYNKTLGIIGMGRIGSEVCKRAKGLGMNVIAFDPFISREMPKKLEVELVDLNELFRRSDFITTHTPLSSETRHIVNAQAFQLMKNGVRIINCARGGIIDEAALAEAIRAGKVAGAALDVFDHEPPLAGNPLVGLEQVICTPHLGASTAEAQENVAIAVAQQMVDYLKRGIISNAVNVPSLGPESLSSIRPFLVLAEKIGRLQAQLCEGRMEEVNLQYRGQIEDKDLSLVTVFFLKGLLETILIESVNYVNAPVLARERGIKVTETKGGSLEGYANLVASELKTDKGKSIIAGTLFNGDNPRLVHIDGFQLEAVLEGRMLIFSNVDKPGLIGSIGTALGNNNINIASMHFGREKAGGKAISVVRIDTPADQDVLTQLKHLPNVVSVKLVQI</sequence>
<dbReference type="NCBIfam" id="TIGR01327">
    <property type="entry name" value="PGDH"/>
    <property type="match status" value="1"/>
</dbReference>
<dbReference type="GO" id="GO:0004617">
    <property type="term" value="F:phosphoglycerate dehydrogenase activity"/>
    <property type="evidence" value="ECO:0007669"/>
    <property type="project" value="UniProtKB-UniRule"/>
</dbReference>
<evidence type="ECO:0000256" key="6">
    <source>
        <dbReference type="ARBA" id="ARBA00023027"/>
    </source>
</evidence>
<keyword evidence="9" id="KW-0718">Serine biosynthesis</keyword>
<dbReference type="InterPro" id="IPR006236">
    <property type="entry name" value="PGDH"/>
</dbReference>
<evidence type="ECO:0000256" key="2">
    <source>
        <dbReference type="ARBA" id="ARBA00005216"/>
    </source>
</evidence>
<dbReference type="Gene3D" id="3.40.50.720">
    <property type="entry name" value="NAD(P)-binding Rossmann-like Domain"/>
    <property type="match status" value="2"/>
</dbReference>
<evidence type="ECO:0000313" key="11">
    <source>
        <dbReference type="EMBL" id="MBI4596168.1"/>
    </source>
</evidence>
<comment type="similarity">
    <text evidence="3 9">Belongs to the D-isomer specific 2-hydroxyacid dehydrogenase family.</text>
</comment>
<dbReference type="SUPFAM" id="SSF55021">
    <property type="entry name" value="ACT-like"/>
    <property type="match status" value="1"/>
</dbReference>
<dbReference type="SUPFAM" id="SSF51735">
    <property type="entry name" value="NAD(P)-binding Rossmann-fold domains"/>
    <property type="match status" value="1"/>
</dbReference>
<feature type="domain" description="ACT" evidence="10">
    <location>
        <begin position="456"/>
        <end position="528"/>
    </location>
</feature>
<protein>
    <recommendedName>
        <fullName evidence="4 9">D-3-phosphoglycerate dehydrogenase</fullName>
        <ecNumber evidence="9">1.1.1.95</ecNumber>
    </recommendedName>
</protein>
<dbReference type="InterPro" id="IPR002912">
    <property type="entry name" value="ACT_dom"/>
</dbReference>
<dbReference type="Pfam" id="PF19304">
    <property type="entry name" value="PGDH_inter"/>
    <property type="match status" value="1"/>
</dbReference>
<evidence type="ECO:0000256" key="3">
    <source>
        <dbReference type="ARBA" id="ARBA00005854"/>
    </source>
</evidence>
<proteinExistence type="inferred from homology"/>
<organism evidence="11 12">
    <name type="scientific">Tectimicrobiota bacterium</name>
    <dbReference type="NCBI Taxonomy" id="2528274"/>
    <lineage>
        <taxon>Bacteria</taxon>
        <taxon>Pseudomonadati</taxon>
        <taxon>Nitrospinota/Tectimicrobiota group</taxon>
        <taxon>Candidatus Tectimicrobiota</taxon>
    </lineage>
</organism>
<dbReference type="SUPFAM" id="SSF52283">
    <property type="entry name" value="Formate/glycerate dehydrogenase catalytic domain-like"/>
    <property type="match status" value="1"/>
</dbReference>
<dbReference type="GO" id="GO:0051287">
    <property type="term" value="F:NAD binding"/>
    <property type="evidence" value="ECO:0007669"/>
    <property type="project" value="UniProtKB-UniRule"/>
</dbReference>
<comment type="pathway">
    <text evidence="2 9">Amino-acid biosynthesis; L-serine biosynthesis; L-serine from 3-phospho-D-glycerate: step 1/3.</text>
</comment>
<dbReference type="InterPro" id="IPR029753">
    <property type="entry name" value="D-isomer_DH_CS"/>
</dbReference>
<keyword evidence="5 9" id="KW-0560">Oxidoreductase</keyword>
<dbReference type="PROSITE" id="PS00065">
    <property type="entry name" value="D_2_HYDROXYACID_DH_1"/>
    <property type="match status" value="1"/>
</dbReference>
<dbReference type="FunFam" id="3.30.70.260:FF:000008">
    <property type="entry name" value="D-3-phosphoglycerate dehydrogenase, chloroplastic"/>
    <property type="match status" value="1"/>
</dbReference>
<dbReference type="EMBL" id="JACQWF010000326">
    <property type="protein sequence ID" value="MBI4596168.1"/>
    <property type="molecule type" value="Genomic_DNA"/>
</dbReference>
<name>A0A933GMQ0_UNCTE</name>
<keyword evidence="9" id="KW-0028">Amino-acid biosynthesis</keyword>
<dbReference type="InterPro" id="IPR036291">
    <property type="entry name" value="NAD(P)-bd_dom_sf"/>
</dbReference>
<accession>A0A933GMQ0</accession>
<dbReference type="Gene3D" id="3.30.1330.90">
    <property type="entry name" value="D-3-phosphoglycerate dehydrogenase, domain 3"/>
    <property type="match status" value="1"/>
</dbReference>
<dbReference type="PROSITE" id="PS51671">
    <property type="entry name" value="ACT"/>
    <property type="match status" value="1"/>
</dbReference>
<dbReference type="InterPro" id="IPR006140">
    <property type="entry name" value="D-isomer_DH_NAD-bd"/>
</dbReference>
<dbReference type="Gene3D" id="3.30.70.260">
    <property type="match status" value="1"/>
</dbReference>
<dbReference type="InterPro" id="IPR029752">
    <property type="entry name" value="D-isomer_DH_CS1"/>
</dbReference>
<dbReference type="PANTHER" id="PTHR42938:SF47">
    <property type="entry name" value="HYDROXYPYRUVATE REDUCTASE"/>
    <property type="match status" value="1"/>
</dbReference>
<reference evidence="11" key="1">
    <citation type="submission" date="2020-07" db="EMBL/GenBank/DDBJ databases">
        <title>Huge and variable diversity of episymbiotic CPR bacteria and DPANN archaea in groundwater ecosystems.</title>
        <authorList>
            <person name="He C.Y."/>
            <person name="Keren R."/>
            <person name="Whittaker M."/>
            <person name="Farag I.F."/>
            <person name="Doudna J."/>
            <person name="Cate J.H.D."/>
            <person name="Banfield J.F."/>
        </authorList>
    </citation>
    <scope>NUCLEOTIDE SEQUENCE</scope>
    <source>
        <strain evidence="11">NC_groundwater_1482_Ag_S-0.65um_47_24</strain>
    </source>
</reference>
<evidence type="ECO:0000256" key="1">
    <source>
        <dbReference type="ARBA" id="ARBA00003800"/>
    </source>
</evidence>
<dbReference type="InterPro" id="IPR045865">
    <property type="entry name" value="ACT-like_dom_sf"/>
</dbReference>
<keyword evidence="6 9" id="KW-0520">NAD</keyword>
<evidence type="ECO:0000313" key="12">
    <source>
        <dbReference type="Proteomes" id="UP000772181"/>
    </source>
</evidence>
<dbReference type="EC" id="1.1.1.95" evidence="9"/>
<dbReference type="CDD" id="cd04902">
    <property type="entry name" value="ACT_3PGDH-xct"/>
    <property type="match status" value="1"/>
</dbReference>
<evidence type="ECO:0000256" key="4">
    <source>
        <dbReference type="ARBA" id="ARBA00021582"/>
    </source>
</evidence>
<dbReference type="PROSITE" id="PS00671">
    <property type="entry name" value="D_2_HYDROXYACID_DH_3"/>
    <property type="match status" value="1"/>
</dbReference>
<comment type="catalytic activity">
    <reaction evidence="8 9">
        <text>(2R)-3-phosphoglycerate + NAD(+) = 3-phosphooxypyruvate + NADH + H(+)</text>
        <dbReference type="Rhea" id="RHEA:12641"/>
        <dbReference type="ChEBI" id="CHEBI:15378"/>
        <dbReference type="ChEBI" id="CHEBI:18110"/>
        <dbReference type="ChEBI" id="CHEBI:57540"/>
        <dbReference type="ChEBI" id="CHEBI:57945"/>
        <dbReference type="ChEBI" id="CHEBI:58272"/>
        <dbReference type="EC" id="1.1.1.95"/>
    </reaction>
</comment>
<evidence type="ECO:0000256" key="7">
    <source>
        <dbReference type="ARBA" id="ARBA00048126"/>
    </source>
</evidence>
<gene>
    <name evidence="11" type="ORF">HY730_07310</name>
</gene>
<dbReference type="FunFam" id="3.40.50.720:FF:000021">
    <property type="entry name" value="D-3-phosphoglycerate dehydrogenase"/>
    <property type="match status" value="1"/>
</dbReference>
<comment type="caution">
    <text evidence="11">The sequence shown here is derived from an EMBL/GenBank/DDBJ whole genome shotgun (WGS) entry which is preliminary data.</text>
</comment>
<dbReference type="PANTHER" id="PTHR42938">
    <property type="entry name" value="FORMATE DEHYDROGENASE 1"/>
    <property type="match status" value="1"/>
</dbReference>
<evidence type="ECO:0000256" key="5">
    <source>
        <dbReference type="ARBA" id="ARBA00023002"/>
    </source>
</evidence>
<dbReference type="Pfam" id="PF00389">
    <property type="entry name" value="2-Hacid_dh"/>
    <property type="match status" value="1"/>
</dbReference>
<dbReference type="Proteomes" id="UP000772181">
    <property type="component" value="Unassembled WGS sequence"/>
</dbReference>
<dbReference type="InterPro" id="IPR045626">
    <property type="entry name" value="PGDH_ASB_dom"/>
</dbReference>
<comment type="function">
    <text evidence="1">Catalyzes the reversible oxidation of 3-phospho-D-glycerate to 3-phosphonooxypyruvate, the first step of the phosphorylated L-serine biosynthesis pathway. Also catalyzes the reversible oxidation of 2-hydroxyglutarate to 2-oxoglutarate.</text>
</comment>